<keyword evidence="1" id="KW-0677">Repeat</keyword>
<dbReference type="Gene3D" id="3.40.50.300">
    <property type="entry name" value="P-loop containing nucleotide triphosphate hydrolases"/>
    <property type="match status" value="1"/>
</dbReference>
<accession>A0AA40EVM1</accession>
<evidence type="ECO:0000313" key="5">
    <source>
        <dbReference type="Proteomes" id="UP001172155"/>
    </source>
</evidence>
<gene>
    <name evidence="4" type="ORF">B0T18DRAFT_151034</name>
</gene>
<organism evidence="4 5">
    <name type="scientific">Schizothecium vesticola</name>
    <dbReference type="NCBI Taxonomy" id="314040"/>
    <lineage>
        <taxon>Eukaryota</taxon>
        <taxon>Fungi</taxon>
        <taxon>Dikarya</taxon>
        <taxon>Ascomycota</taxon>
        <taxon>Pezizomycotina</taxon>
        <taxon>Sordariomycetes</taxon>
        <taxon>Sordariomycetidae</taxon>
        <taxon>Sordariales</taxon>
        <taxon>Schizotheciaceae</taxon>
        <taxon>Schizothecium</taxon>
    </lineage>
</organism>
<dbReference type="InterPro" id="IPR056884">
    <property type="entry name" value="NPHP3-like_N"/>
</dbReference>
<reference evidence="4" key="1">
    <citation type="submission" date="2023-06" db="EMBL/GenBank/DDBJ databases">
        <title>Genome-scale phylogeny and comparative genomics of the fungal order Sordariales.</title>
        <authorList>
            <consortium name="Lawrence Berkeley National Laboratory"/>
            <person name="Hensen N."/>
            <person name="Bonometti L."/>
            <person name="Westerberg I."/>
            <person name="Brannstrom I.O."/>
            <person name="Guillou S."/>
            <person name="Cros-Aarteil S."/>
            <person name="Calhoun S."/>
            <person name="Haridas S."/>
            <person name="Kuo A."/>
            <person name="Mondo S."/>
            <person name="Pangilinan J."/>
            <person name="Riley R."/>
            <person name="LaButti K."/>
            <person name="Andreopoulos B."/>
            <person name="Lipzen A."/>
            <person name="Chen C."/>
            <person name="Yanf M."/>
            <person name="Daum C."/>
            <person name="Ng V."/>
            <person name="Clum A."/>
            <person name="Steindorff A."/>
            <person name="Ohm R."/>
            <person name="Martin F."/>
            <person name="Silar P."/>
            <person name="Natvig D."/>
            <person name="Lalanne C."/>
            <person name="Gautier V."/>
            <person name="Ament-velasquez S.L."/>
            <person name="Kruys A."/>
            <person name="Hutchinson M.I."/>
            <person name="Powell A.J."/>
            <person name="Barry K."/>
            <person name="Miller A.N."/>
            <person name="Grigoriev I.V."/>
            <person name="Debuchy R."/>
            <person name="Gladieux P."/>
            <person name="Thoren M.H."/>
            <person name="Johannesson H."/>
        </authorList>
    </citation>
    <scope>NUCLEOTIDE SEQUENCE</scope>
    <source>
        <strain evidence="4">SMH3187-1</strain>
    </source>
</reference>
<evidence type="ECO:0000313" key="4">
    <source>
        <dbReference type="EMBL" id="KAK0746393.1"/>
    </source>
</evidence>
<dbReference type="AlphaFoldDB" id="A0AA40EVM1"/>
<comment type="caution">
    <text evidence="4">The sequence shown here is derived from an EMBL/GenBank/DDBJ whole genome shotgun (WGS) entry which is preliminary data.</text>
</comment>
<dbReference type="InterPro" id="IPR027417">
    <property type="entry name" value="P-loop_NTPase"/>
</dbReference>
<name>A0AA40EVM1_9PEZI</name>
<dbReference type="EMBL" id="JAUKUD010000004">
    <property type="protein sequence ID" value="KAK0746393.1"/>
    <property type="molecule type" value="Genomic_DNA"/>
</dbReference>
<evidence type="ECO:0000256" key="1">
    <source>
        <dbReference type="ARBA" id="ARBA00022737"/>
    </source>
</evidence>
<evidence type="ECO:0008006" key="6">
    <source>
        <dbReference type="Google" id="ProtNLM"/>
    </source>
</evidence>
<dbReference type="Pfam" id="PF24883">
    <property type="entry name" value="NPHP3_N"/>
    <property type="match status" value="1"/>
</dbReference>
<evidence type="ECO:0000259" key="2">
    <source>
        <dbReference type="Pfam" id="PF24883"/>
    </source>
</evidence>
<sequence length="1153" mass="130124">MSGLEPLAALGLACNVFQVLSFAGDVCKYSKSIFEHGQAPESAIALARTSESLAKAFNDAEAIATANPQPLAQSDHELLKIARECNSAAKSLRDEVDNTAKTAGAKGKLVESVIMGVQSVTSSRRKKVKELERLLQTHRDTLETRLLVNICSRTDAINISQRHDFNNLGSTLRSFIQSLSQGNTRIADLVAQDSKSTREHISKEMESLAREATVERLGADSRAAHENVYKAVREVNDHYVASDLEAARNSSRERLLQSLKYTTVNERRNQIKDPHVKTFEWIFKNPVGPGDDVDDEDDEDSKDTYMFNKYELVEHNIRVRTASRNFCQWLQTPDADLFWICGKAGSGKSTLMKFLADHPRTLEILDRSKTTAELGFGVSSHFIWSSGARMEAKIKGCLCSLVHQLINSDLRYSEDVLRKFPDTRNKDNTSDWSEKALKEVLYFLLRNSSRPHCFFIDGLDEIDPLDGQPWLIELLKELRSIPHLKLCASSRPEPALRQYLTHCPMFEIQDLTFADIWHLTSHTLRKEFPETNRDSDKTKYRQLVSDVCTTADGVFLWVALALRSLQSGLCRGDDFDELRRRLQSLPKDLKNLYKTMWSRLGDDEELYRKEAATFFNLILTRDSQRDLYIQDVEDAPLELLLATDTTLADEALRQDSHSPIPLEDLKERCATIARRVDTRCAGLLEVIRRPAPIYRHQGGTSTSIRFIHRSAKDFLELEEEGQRLLAQDKSTKEGRNFNFTKAHLAIVCLCSRVHCKLPAPYYSLMPLEVLMNVGRLLTGTLISHHHAHQLVALVELLVPGSVGDSVWGQPPFNRGCQVHVDFLGLAVHTRKLGFFREAIQRKKDANPTALLSPAYRSYLFIQTMELTHDGLFPGSDGSCTNIANWLLEDGPVCPTLRTFPSICGVYEVVESFFVPCTAISVAITHACRVLTVRSTQTQVLNIIKALLRQVNIGNALSNPILLRFRLNDKDDVTHSLEIMISPSFGSIARCLIVEADAKFMLRFLLDFMDKHEENHQLSQEVHTALDEILVPNSGIAGMTVEDPKGGRYYTSTNPVHLSKLESCLKEARNGGGSAYVSAETPVLHEILEEVRWVTREGATEKEFHNFLVGRDLLWKKDDPRARPPPMWVEQGGKMDIKTHVHPDHPPSKRQRLL</sequence>
<protein>
    <recommendedName>
        <fullName evidence="6">NACHT domain-containing protein</fullName>
    </recommendedName>
</protein>
<dbReference type="PANTHER" id="PTHR10039">
    <property type="entry name" value="AMELOGENIN"/>
    <property type="match status" value="1"/>
</dbReference>
<feature type="domain" description="Nephrocystin 3-like N-terminal" evidence="2">
    <location>
        <begin position="323"/>
        <end position="491"/>
    </location>
</feature>
<feature type="domain" description="DUF7791" evidence="3">
    <location>
        <begin position="604"/>
        <end position="728"/>
    </location>
</feature>
<keyword evidence="5" id="KW-1185">Reference proteome</keyword>
<dbReference type="Proteomes" id="UP001172155">
    <property type="component" value="Unassembled WGS sequence"/>
</dbReference>
<dbReference type="SUPFAM" id="SSF52540">
    <property type="entry name" value="P-loop containing nucleoside triphosphate hydrolases"/>
    <property type="match status" value="1"/>
</dbReference>
<dbReference type="InterPro" id="IPR056693">
    <property type="entry name" value="DUF7791"/>
</dbReference>
<proteinExistence type="predicted"/>
<dbReference type="PANTHER" id="PTHR10039:SF5">
    <property type="entry name" value="NACHT DOMAIN-CONTAINING PROTEIN"/>
    <property type="match status" value="1"/>
</dbReference>
<dbReference type="Pfam" id="PF25053">
    <property type="entry name" value="DUF7791"/>
    <property type="match status" value="1"/>
</dbReference>
<evidence type="ECO:0000259" key="3">
    <source>
        <dbReference type="Pfam" id="PF25053"/>
    </source>
</evidence>